<dbReference type="PANTHER" id="PTHR11010">
    <property type="entry name" value="PROTEASE S28 PRO-X CARBOXYPEPTIDASE-RELATED"/>
    <property type="match status" value="1"/>
</dbReference>
<sequence>MPGGPILYYQQAETAIFACLEDLILPEWAAQLGAMAITLEHRFFGLSLPSNASNPIEKYTTLTLENVMLDAVTFVEHIKDTVPGAQNSSVIITGGSYAGFLTTVTKINYPDVFFGAVPWAAPLRSIGANYQNPHRYNWFRWVDKIYWDLSATAASKMKNAFDVLKKRFESTTNIISIGKDFNLCSVPGTKADLNSLMAFINTATYLIPQGGYNNPVANPVRATAQKLVNIILNLDDPVQIVNATLNVYYPPSIYPCVPFSITQSDNPTLELEPFNYLVCKYLPLSSNEIPDGTIFVPTSIQTESDPTTCETKFNIVPPTQEYLEAKYHFSRADLIDAKRILFTYNEFDPTTGVGIEPLPLTQDRNASRWMFTNLAAHGEESIASYPGDSPTVIHAREVQLQSIKEWLVPFKENVHLFYKQVDLPQDLMFDLFAAHKCVLTEKISHAEIDDQGRGPAPCMEDSTLCSTKMKGPWIYVVICRGRDLLENETVVRGSLY</sequence>
<evidence type="ECO:0000313" key="6">
    <source>
        <dbReference type="EMBL" id="RFU32119.1"/>
    </source>
</evidence>
<comment type="caution">
    <text evidence="6">The sequence shown here is derived from an EMBL/GenBank/DDBJ whole genome shotgun (WGS) entry which is preliminary data.</text>
</comment>
<feature type="non-terminal residue" evidence="6">
    <location>
        <position position="1"/>
    </location>
</feature>
<gene>
    <name evidence="6" type="ORF">B7463_g4207</name>
</gene>
<dbReference type="Gene3D" id="1.20.120.980">
    <property type="entry name" value="Serine carboxypeptidase S28, SKS domain"/>
    <property type="match status" value="1"/>
</dbReference>
<reference evidence="6 7" key="1">
    <citation type="submission" date="2018-05" db="EMBL/GenBank/DDBJ databases">
        <title>Draft genome sequence of Scytalidium lignicola DSM 105466, a ubiquitous saprotrophic fungus.</title>
        <authorList>
            <person name="Buettner E."/>
            <person name="Gebauer A.M."/>
            <person name="Hofrichter M."/>
            <person name="Liers C."/>
            <person name="Kellner H."/>
        </authorList>
    </citation>
    <scope>NUCLEOTIDE SEQUENCE [LARGE SCALE GENOMIC DNA]</scope>
    <source>
        <strain evidence="6 7">DSM 105466</strain>
    </source>
</reference>
<dbReference type="InterPro" id="IPR008758">
    <property type="entry name" value="Peptidase_S28"/>
</dbReference>
<evidence type="ECO:0000256" key="1">
    <source>
        <dbReference type="ARBA" id="ARBA00011079"/>
    </source>
</evidence>
<evidence type="ECO:0000256" key="2">
    <source>
        <dbReference type="ARBA" id="ARBA00022670"/>
    </source>
</evidence>
<dbReference type="GO" id="GO:0070008">
    <property type="term" value="F:serine-type exopeptidase activity"/>
    <property type="evidence" value="ECO:0007669"/>
    <property type="project" value="InterPro"/>
</dbReference>
<dbReference type="GO" id="GO:0008239">
    <property type="term" value="F:dipeptidyl-peptidase activity"/>
    <property type="evidence" value="ECO:0007669"/>
    <property type="project" value="TreeGrafter"/>
</dbReference>
<evidence type="ECO:0000256" key="3">
    <source>
        <dbReference type="ARBA" id="ARBA00022729"/>
    </source>
</evidence>
<dbReference type="GO" id="GO:0006508">
    <property type="term" value="P:proteolysis"/>
    <property type="evidence" value="ECO:0007669"/>
    <property type="project" value="UniProtKB-KW"/>
</dbReference>
<dbReference type="InterPro" id="IPR029058">
    <property type="entry name" value="AB_hydrolase_fold"/>
</dbReference>
<keyword evidence="5" id="KW-0325">Glycoprotein</keyword>
<dbReference type="EMBL" id="NCSJ02000061">
    <property type="protein sequence ID" value="RFU32119.1"/>
    <property type="molecule type" value="Genomic_DNA"/>
</dbReference>
<dbReference type="OMA" id="QTCNQMV"/>
<proteinExistence type="inferred from homology"/>
<organism evidence="6 7">
    <name type="scientific">Scytalidium lignicola</name>
    <name type="common">Hyphomycete</name>
    <dbReference type="NCBI Taxonomy" id="5539"/>
    <lineage>
        <taxon>Eukaryota</taxon>
        <taxon>Fungi</taxon>
        <taxon>Dikarya</taxon>
        <taxon>Ascomycota</taxon>
        <taxon>Pezizomycotina</taxon>
        <taxon>Leotiomycetes</taxon>
        <taxon>Leotiomycetes incertae sedis</taxon>
        <taxon>Scytalidium</taxon>
    </lineage>
</organism>
<name>A0A3E2HFE3_SCYLI</name>
<protein>
    <submittedName>
        <fullName evidence="6">Uncharacterized protein</fullName>
    </submittedName>
</protein>
<evidence type="ECO:0000256" key="5">
    <source>
        <dbReference type="ARBA" id="ARBA00023180"/>
    </source>
</evidence>
<evidence type="ECO:0000256" key="4">
    <source>
        <dbReference type="ARBA" id="ARBA00022801"/>
    </source>
</evidence>
<evidence type="ECO:0000313" key="7">
    <source>
        <dbReference type="Proteomes" id="UP000258309"/>
    </source>
</evidence>
<dbReference type="Proteomes" id="UP000258309">
    <property type="component" value="Unassembled WGS sequence"/>
</dbReference>
<accession>A0A3E2HFE3</accession>
<comment type="similarity">
    <text evidence="1">Belongs to the peptidase S28 family.</text>
</comment>
<dbReference type="PANTHER" id="PTHR11010:SF38">
    <property type="entry name" value="LYSOSOMAL PRO-X CARBOXYPEPTIDASE"/>
    <property type="match status" value="1"/>
</dbReference>
<keyword evidence="7" id="KW-1185">Reference proteome</keyword>
<dbReference type="Pfam" id="PF05577">
    <property type="entry name" value="Peptidase_S28"/>
    <property type="match status" value="1"/>
</dbReference>
<dbReference type="Gene3D" id="3.40.50.1820">
    <property type="entry name" value="alpha/beta hydrolase"/>
    <property type="match status" value="1"/>
</dbReference>
<dbReference type="OrthoDB" id="3589857at2759"/>
<dbReference type="SUPFAM" id="SSF53474">
    <property type="entry name" value="alpha/beta-Hydrolases"/>
    <property type="match status" value="1"/>
</dbReference>
<keyword evidence="2" id="KW-0645">Protease</keyword>
<keyword evidence="3" id="KW-0732">Signal</keyword>
<dbReference type="InterPro" id="IPR042269">
    <property type="entry name" value="Ser_carbopepase_S28_SKS"/>
</dbReference>
<dbReference type="STRING" id="5539.A0A3E2HFE3"/>
<dbReference type="AlphaFoldDB" id="A0A3E2HFE3"/>
<feature type="non-terminal residue" evidence="6">
    <location>
        <position position="496"/>
    </location>
</feature>
<keyword evidence="4" id="KW-0378">Hydrolase</keyword>